<organism evidence="1 2">
    <name type="scientific">Streptomyces durocortorensis</name>
    <dbReference type="NCBI Taxonomy" id="2811104"/>
    <lineage>
        <taxon>Bacteria</taxon>
        <taxon>Bacillati</taxon>
        <taxon>Actinomycetota</taxon>
        <taxon>Actinomycetes</taxon>
        <taxon>Kitasatosporales</taxon>
        <taxon>Streptomycetaceae</taxon>
        <taxon>Streptomyces</taxon>
    </lineage>
</organism>
<reference evidence="1 2" key="1">
    <citation type="submission" date="2023-09" db="EMBL/GenBank/DDBJ databases">
        <title>Genome completion map analysis of the actinomycetes C11-1.</title>
        <authorList>
            <person name="Qin P."/>
            <person name="Guan P."/>
        </authorList>
    </citation>
    <scope>NUCLEOTIDE SEQUENCE [LARGE SCALE GENOMIC DNA]</scope>
    <source>
        <strain evidence="1 2">C11-1</strain>
    </source>
</reference>
<dbReference type="Proteomes" id="UP001303236">
    <property type="component" value="Chromosome"/>
</dbReference>
<gene>
    <name evidence="1" type="ORF">RI138_31915</name>
</gene>
<evidence type="ECO:0000313" key="1">
    <source>
        <dbReference type="EMBL" id="WNF31068.1"/>
    </source>
</evidence>
<accession>A0ABY9W4V1</accession>
<dbReference type="EMBL" id="CP134500">
    <property type="protein sequence ID" value="WNF31068.1"/>
    <property type="molecule type" value="Genomic_DNA"/>
</dbReference>
<evidence type="ECO:0000313" key="2">
    <source>
        <dbReference type="Proteomes" id="UP001303236"/>
    </source>
</evidence>
<dbReference type="PANTHER" id="PTHR35861">
    <property type="match status" value="1"/>
</dbReference>
<evidence type="ECO:0008006" key="3">
    <source>
        <dbReference type="Google" id="ProtNLM"/>
    </source>
</evidence>
<protein>
    <recommendedName>
        <fullName evidence="3">Phage tail sheath protein</fullName>
    </recommendedName>
</protein>
<dbReference type="PANTHER" id="PTHR35861:SF1">
    <property type="entry name" value="PHAGE TAIL SHEATH PROTEIN"/>
    <property type="match status" value="1"/>
</dbReference>
<dbReference type="InterPro" id="IPR052042">
    <property type="entry name" value="Tail_sheath_structural"/>
</dbReference>
<name>A0ABY9W4V1_9ACTN</name>
<proteinExistence type="predicted"/>
<sequence length="73" mass="7920">MRTAVDSYLQGLWRQGGLMGQTPQEAYFVQAGEGITMTEDDVTSGQLIVKAGLAVTRPAEFVILQFTQEIGQA</sequence>
<keyword evidence="2" id="KW-1185">Reference proteome</keyword>